<comment type="caution">
    <text evidence="2">The sequence shown here is derived from an EMBL/GenBank/DDBJ whole genome shotgun (WGS) entry which is preliminary data.</text>
</comment>
<keyword evidence="3" id="KW-1185">Reference proteome</keyword>
<name>A0AAN9MDV3_CANGL</name>
<proteinExistence type="predicted"/>
<dbReference type="EMBL" id="JAYMYQ010000002">
    <property type="protein sequence ID" value="KAK7350137.1"/>
    <property type="molecule type" value="Genomic_DNA"/>
</dbReference>
<feature type="transmembrane region" description="Helical" evidence="1">
    <location>
        <begin position="58"/>
        <end position="83"/>
    </location>
</feature>
<accession>A0AAN9MDV3</accession>
<reference evidence="2 3" key="1">
    <citation type="submission" date="2024-01" db="EMBL/GenBank/DDBJ databases">
        <title>The genomes of 5 underutilized Papilionoideae crops provide insights into root nodulation and disease resistanc.</title>
        <authorList>
            <person name="Jiang F."/>
        </authorList>
    </citation>
    <scope>NUCLEOTIDE SEQUENCE [LARGE SCALE GENOMIC DNA]</scope>
    <source>
        <strain evidence="2">LVBAO_FW01</strain>
        <tissue evidence="2">Leaves</tissue>
    </source>
</reference>
<protein>
    <submittedName>
        <fullName evidence="2">Uncharacterized protein</fullName>
    </submittedName>
</protein>
<keyword evidence="1" id="KW-0472">Membrane</keyword>
<keyword evidence="1" id="KW-0812">Transmembrane</keyword>
<gene>
    <name evidence="2" type="ORF">VNO77_08289</name>
</gene>
<evidence type="ECO:0000313" key="3">
    <source>
        <dbReference type="Proteomes" id="UP001367508"/>
    </source>
</evidence>
<evidence type="ECO:0000313" key="2">
    <source>
        <dbReference type="EMBL" id="KAK7350137.1"/>
    </source>
</evidence>
<dbReference type="Proteomes" id="UP001367508">
    <property type="component" value="Unassembled WGS sequence"/>
</dbReference>
<dbReference type="AlphaFoldDB" id="A0AAN9MDV3"/>
<sequence>MEALIEYSIRSFSQILFDLGSVLFVPIKTALQCRDVVSLDASLHSVMLQPWLLHTLDFLIFPSLIHVPLVIGMVLALVMFLAIKYSDQIGILHSNKHYTRGLDSHIFRLRWTLFSSERTVRCAMELHPANTIPRA</sequence>
<keyword evidence="1" id="KW-1133">Transmembrane helix</keyword>
<evidence type="ECO:0000256" key="1">
    <source>
        <dbReference type="SAM" id="Phobius"/>
    </source>
</evidence>
<organism evidence="2 3">
    <name type="scientific">Canavalia gladiata</name>
    <name type="common">Sword bean</name>
    <name type="synonym">Dolichos gladiatus</name>
    <dbReference type="NCBI Taxonomy" id="3824"/>
    <lineage>
        <taxon>Eukaryota</taxon>
        <taxon>Viridiplantae</taxon>
        <taxon>Streptophyta</taxon>
        <taxon>Embryophyta</taxon>
        <taxon>Tracheophyta</taxon>
        <taxon>Spermatophyta</taxon>
        <taxon>Magnoliopsida</taxon>
        <taxon>eudicotyledons</taxon>
        <taxon>Gunneridae</taxon>
        <taxon>Pentapetalae</taxon>
        <taxon>rosids</taxon>
        <taxon>fabids</taxon>
        <taxon>Fabales</taxon>
        <taxon>Fabaceae</taxon>
        <taxon>Papilionoideae</taxon>
        <taxon>50 kb inversion clade</taxon>
        <taxon>NPAAA clade</taxon>
        <taxon>indigoferoid/millettioid clade</taxon>
        <taxon>Phaseoleae</taxon>
        <taxon>Canavalia</taxon>
    </lineage>
</organism>